<evidence type="ECO:0000256" key="6">
    <source>
        <dbReference type="ARBA" id="ARBA00023077"/>
    </source>
</evidence>
<proteinExistence type="inferred from homology"/>
<evidence type="ECO:0000256" key="11">
    <source>
        <dbReference type="RuleBase" id="RU003357"/>
    </source>
</evidence>
<keyword evidence="3 10" id="KW-1134">Transmembrane beta strand</keyword>
<comment type="similarity">
    <text evidence="10 11">Belongs to the TonB-dependent receptor family.</text>
</comment>
<dbReference type="GO" id="GO:0009279">
    <property type="term" value="C:cell outer membrane"/>
    <property type="evidence" value="ECO:0007669"/>
    <property type="project" value="UniProtKB-SubCell"/>
</dbReference>
<dbReference type="SUPFAM" id="SSF56935">
    <property type="entry name" value="Porins"/>
    <property type="match status" value="1"/>
</dbReference>
<feature type="domain" description="TonB-dependent receptor plug" evidence="13">
    <location>
        <begin position="60"/>
        <end position="161"/>
    </location>
</feature>
<protein>
    <recommendedName>
        <fullName evidence="16">TonB-dependent receptor plug domain-containing protein</fullName>
    </recommendedName>
</protein>
<dbReference type="Gene3D" id="2.170.130.10">
    <property type="entry name" value="TonB-dependent receptor, plug domain"/>
    <property type="match status" value="1"/>
</dbReference>
<organism evidence="14 15">
    <name type="scientific">candidate division WOR-1 bacterium RIFOXYB2_FULL_37_13</name>
    <dbReference type="NCBI Taxonomy" id="1802579"/>
    <lineage>
        <taxon>Bacteria</taxon>
        <taxon>Bacillati</taxon>
        <taxon>Saganbacteria</taxon>
    </lineage>
</organism>
<gene>
    <name evidence="14" type="ORF">A2310_06360</name>
</gene>
<dbReference type="InterPro" id="IPR037066">
    <property type="entry name" value="Plug_dom_sf"/>
</dbReference>
<evidence type="ECO:0008006" key="16">
    <source>
        <dbReference type="Google" id="ProtNLM"/>
    </source>
</evidence>
<keyword evidence="2 10" id="KW-0813">Transport</keyword>
<accession>A0A1F4SEX9</accession>
<keyword evidence="4 10" id="KW-0812">Transmembrane</keyword>
<evidence type="ECO:0000313" key="14">
    <source>
        <dbReference type="EMBL" id="OGC18988.1"/>
    </source>
</evidence>
<keyword evidence="5" id="KW-0732">Signal</keyword>
<dbReference type="InterPro" id="IPR000531">
    <property type="entry name" value="Beta-barrel_TonB"/>
</dbReference>
<dbReference type="GO" id="GO:0044718">
    <property type="term" value="P:siderophore transmembrane transport"/>
    <property type="evidence" value="ECO:0007669"/>
    <property type="project" value="TreeGrafter"/>
</dbReference>
<dbReference type="EMBL" id="MEUB01000063">
    <property type="protein sequence ID" value="OGC18988.1"/>
    <property type="molecule type" value="Genomic_DNA"/>
</dbReference>
<evidence type="ECO:0000256" key="9">
    <source>
        <dbReference type="ARBA" id="ARBA00023237"/>
    </source>
</evidence>
<evidence type="ECO:0000256" key="5">
    <source>
        <dbReference type="ARBA" id="ARBA00022729"/>
    </source>
</evidence>
<dbReference type="Gene3D" id="2.40.170.20">
    <property type="entry name" value="TonB-dependent receptor, beta-barrel domain"/>
    <property type="match status" value="1"/>
</dbReference>
<comment type="caution">
    <text evidence="14">The sequence shown here is derived from an EMBL/GenBank/DDBJ whole genome shotgun (WGS) entry which is preliminary data.</text>
</comment>
<evidence type="ECO:0000256" key="2">
    <source>
        <dbReference type="ARBA" id="ARBA00022448"/>
    </source>
</evidence>
<evidence type="ECO:0000256" key="4">
    <source>
        <dbReference type="ARBA" id="ARBA00022692"/>
    </source>
</evidence>
<evidence type="ECO:0000259" key="13">
    <source>
        <dbReference type="Pfam" id="PF07715"/>
    </source>
</evidence>
<evidence type="ECO:0000313" key="15">
    <source>
        <dbReference type="Proteomes" id="UP000178417"/>
    </source>
</evidence>
<dbReference type="AlphaFoldDB" id="A0A1F4SEX9"/>
<dbReference type="InterPro" id="IPR039426">
    <property type="entry name" value="TonB-dep_rcpt-like"/>
</dbReference>
<keyword evidence="7 10" id="KW-0472">Membrane</keyword>
<dbReference type="Pfam" id="PF07715">
    <property type="entry name" value="Plug"/>
    <property type="match status" value="1"/>
</dbReference>
<dbReference type="STRING" id="1802579.A2310_06360"/>
<dbReference type="PROSITE" id="PS52016">
    <property type="entry name" value="TONB_DEPENDENT_REC_3"/>
    <property type="match status" value="1"/>
</dbReference>
<evidence type="ECO:0000256" key="3">
    <source>
        <dbReference type="ARBA" id="ARBA00022452"/>
    </source>
</evidence>
<dbReference type="PANTHER" id="PTHR30069:SF29">
    <property type="entry name" value="HEMOGLOBIN AND HEMOGLOBIN-HAPTOGLOBIN-BINDING PROTEIN 1-RELATED"/>
    <property type="match status" value="1"/>
</dbReference>
<reference evidence="14 15" key="1">
    <citation type="journal article" date="2016" name="Nat. Commun.">
        <title>Thousands of microbial genomes shed light on interconnected biogeochemical processes in an aquifer system.</title>
        <authorList>
            <person name="Anantharaman K."/>
            <person name="Brown C.T."/>
            <person name="Hug L.A."/>
            <person name="Sharon I."/>
            <person name="Castelle C.J."/>
            <person name="Probst A.J."/>
            <person name="Thomas B.C."/>
            <person name="Singh A."/>
            <person name="Wilkins M.J."/>
            <person name="Karaoz U."/>
            <person name="Brodie E.L."/>
            <person name="Williams K.H."/>
            <person name="Hubbard S.S."/>
            <person name="Banfield J.F."/>
        </authorList>
    </citation>
    <scope>NUCLEOTIDE SEQUENCE [LARGE SCALE GENOMIC DNA]</scope>
</reference>
<evidence type="ECO:0000259" key="12">
    <source>
        <dbReference type="Pfam" id="PF00593"/>
    </source>
</evidence>
<keyword evidence="6 11" id="KW-0798">TonB box</keyword>
<dbReference type="Proteomes" id="UP000178417">
    <property type="component" value="Unassembled WGS sequence"/>
</dbReference>
<dbReference type="PANTHER" id="PTHR30069">
    <property type="entry name" value="TONB-DEPENDENT OUTER MEMBRANE RECEPTOR"/>
    <property type="match status" value="1"/>
</dbReference>
<evidence type="ECO:0000256" key="1">
    <source>
        <dbReference type="ARBA" id="ARBA00004571"/>
    </source>
</evidence>
<keyword evidence="8" id="KW-0675">Receptor</keyword>
<feature type="domain" description="TonB-dependent receptor-like beta-barrel" evidence="12">
    <location>
        <begin position="250"/>
        <end position="579"/>
    </location>
</feature>
<dbReference type="CDD" id="cd01347">
    <property type="entry name" value="ligand_gated_channel"/>
    <property type="match status" value="1"/>
</dbReference>
<evidence type="ECO:0000256" key="7">
    <source>
        <dbReference type="ARBA" id="ARBA00023136"/>
    </source>
</evidence>
<name>A0A1F4SEX9_UNCSA</name>
<evidence type="ECO:0000256" key="10">
    <source>
        <dbReference type="PROSITE-ProRule" id="PRU01360"/>
    </source>
</evidence>
<comment type="subcellular location">
    <subcellularLocation>
        <location evidence="1 10">Cell outer membrane</location>
        <topology evidence="1 10">Multi-pass membrane protein</topology>
    </subcellularLocation>
</comment>
<evidence type="ECO:0000256" key="8">
    <source>
        <dbReference type="ARBA" id="ARBA00023170"/>
    </source>
</evidence>
<dbReference type="GO" id="GO:0015344">
    <property type="term" value="F:siderophore uptake transmembrane transporter activity"/>
    <property type="evidence" value="ECO:0007669"/>
    <property type="project" value="TreeGrafter"/>
</dbReference>
<sequence>MRKIIRLSDYQNIRFFSFLVFWFFSFLLCLTPAVAFELPRFTGEEVVVTALRMPVLKNKSPWNTSIIDSMTLSNFKTVGEALRIVPGVDETFYGYLGSVNSVRIRGANSTQTLILIDGKRINSPTLGMFDMSDILTDNVEKIEIVRAPLSAIYGSDAVSGVVNIITKSGKDDKIFSVSYGSFGTSQYKLVFSSANYVLTAGQIKADGFRQNSDYLAKNFYGKVKFPLSFAELIADYSLYDAIKGVPNVPLSDAEPYSASTPNDKQRDNNSFASIGFKNDNFLFRIFNNNLNQKMDPYTFGVSTNKGVQTGIEWNQAFNFLGGNLLYGIEGREDHGQATMSGDHTIRNYAIFAQDEVKIGEKHSLTASIRGDSHSTAGTSINPRIGMLFAPSGDFLLRISGGTAFRAPTLNELYWNDGFAFGNTNLQPEKSFSYDIGIERQMGKKYSAKINYFVTNTTDLILWSPNSFGTYETKNVGKAYNEGVEIELTKEIENHGKWFLNYTYQSAIDKEDSNPFLAGKAIQYSPQDKYSFGIIYENNSLIVKHVGERNAYPYDANFNQYILTLPPYTVVDMKIGKKFGVFGMEFLVNNLFNENYAEVAGSDPTSGASRNYPMPGRSYSLNVKCDI</sequence>
<keyword evidence="9 10" id="KW-0998">Cell outer membrane</keyword>
<dbReference type="Pfam" id="PF00593">
    <property type="entry name" value="TonB_dep_Rec_b-barrel"/>
    <property type="match status" value="1"/>
</dbReference>
<dbReference type="InterPro" id="IPR036942">
    <property type="entry name" value="Beta-barrel_TonB_sf"/>
</dbReference>
<dbReference type="InterPro" id="IPR012910">
    <property type="entry name" value="Plug_dom"/>
</dbReference>